<dbReference type="InterPro" id="IPR002563">
    <property type="entry name" value="Flavin_Rdtase-like_dom"/>
</dbReference>
<dbReference type="AlphaFoldDB" id="A0A1G6HSV2"/>
<dbReference type="PANTHER" id="PTHR43567:SF1">
    <property type="entry name" value="FLAVOREDOXIN"/>
    <property type="match status" value="1"/>
</dbReference>
<dbReference type="EMBL" id="FMYV01000001">
    <property type="protein sequence ID" value="SDB97311.1"/>
    <property type="molecule type" value="Genomic_DNA"/>
</dbReference>
<accession>A0A1G6HSV2</accession>
<dbReference type="STRING" id="28234.SAMN04488588_0101"/>
<name>A0A1G6HSV2_9BACT</name>
<evidence type="ECO:0000256" key="3">
    <source>
        <dbReference type="ARBA" id="ARBA00038054"/>
    </source>
</evidence>
<evidence type="ECO:0000256" key="1">
    <source>
        <dbReference type="ARBA" id="ARBA00001917"/>
    </source>
</evidence>
<organism evidence="5 7">
    <name type="scientific">Geotoga petraea</name>
    <dbReference type="NCBI Taxonomy" id="28234"/>
    <lineage>
        <taxon>Bacteria</taxon>
        <taxon>Thermotogati</taxon>
        <taxon>Thermotogota</taxon>
        <taxon>Thermotogae</taxon>
        <taxon>Petrotogales</taxon>
        <taxon>Petrotogaceae</taxon>
        <taxon>Geotoga</taxon>
    </lineage>
</organism>
<dbReference type="GO" id="GO:0016646">
    <property type="term" value="F:oxidoreductase activity, acting on the CH-NH group of donors, NAD or NADP as acceptor"/>
    <property type="evidence" value="ECO:0007669"/>
    <property type="project" value="UniProtKB-ARBA"/>
</dbReference>
<comment type="cofactor">
    <cofactor evidence="1">
        <name>FMN</name>
        <dbReference type="ChEBI" id="CHEBI:58210"/>
    </cofactor>
</comment>
<dbReference type="PANTHER" id="PTHR43567">
    <property type="entry name" value="FLAVOREDOXIN-RELATED-RELATED"/>
    <property type="match status" value="1"/>
</dbReference>
<evidence type="ECO:0000313" key="8">
    <source>
        <dbReference type="Proteomes" id="UP000297288"/>
    </source>
</evidence>
<dbReference type="Gene3D" id="2.30.110.10">
    <property type="entry name" value="Electron Transport, Fmn-binding Protein, Chain A"/>
    <property type="match status" value="1"/>
</dbReference>
<proteinExistence type="inferred from homology"/>
<dbReference type="Proteomes" id="UP000297288">
    <property type="component" value="Unassembled WGS sequence"/>
</dbReference>
<evidence type="ECO:0000313" key="5">
    <source>
        <dbReference type="EMBL" id="SDB97311.1"/>
    </source>
</evidence>
<dbReference type="RefSeq" id="WP_091401817.1">
    <property type="nucleotide sequence ID" value="NZ_FMYV01000001.1"/>
</dbReference>
<dbReference type="OrthoDB" id="9794638at2"/>
<feature type="domain" description="Flavin reductase like" evidence="4">
    <location>
        <begin position="7"/>
        <end position="156"/>
    </location>
</feature>
<dbReference type="InterPro" id="IPR052174">
    <property type="entry name" value="Flavoredoxin"/>
</dbReference>
<evidence type="ECO:0000313" key="7">
    <source>
        <dbReference type="Proteomes" id="UP000199322"/>
    </source>
</evidence>
<evidence type="ECO:0000256" key="2">
    <source>
        <dbReference type="ARBA" id="ARBA00022630"/>
    </source>
</evidence>
<keyword evidence="2" id="KW-0285">Flavoprotein</keyword>
<dbReference type="InterPro" id="IPR012349">
    <property type="entry name" value="Split_barrel_FMN-bd"/>
</dbReference>
<dbReference type="EMBL" id="SRME01000001">
    <property type="protein sequence ID" value="TGG88957.1"/>
    <property type="molecule type" value="Genomic_DNA"/>
</dbReference>
<reference evidence="6 8" key="2">
    <citation type="submission" date="2019-04" db="EMBL/GenBank/DDBJ databases">
        <title>Draft genome sequence data and analysis of a Fermenting Bacterium, Geotoga petraea strain HO-Geo1, isolated from heavy-oil petroleum reservoir in Russia.</title>
        <authorList>
            <person name="Grouzdev D.S."/>
            <person name="Semenova E.M."/>
            <person name="Sokolova D.S."/>
            <person name="Tourova T.P."/>
            <person name="Poltaraus A.B."/>
            <person name="Nazina T.N."/>
        </authorList>
    </citation>
    <scope>NUCLEOTIDE SEQUENCE [LARGE SCALE GENOMIC DNA]</scope>
    <source>
        <strain evidence="6 8">HO-Geo1</strain>
    </source>
</reference>
<keyword evidence="7" id="KW-1185">Reference proteome</keyword>
<dbReference type="SMART" id="SM00903">
    <property type="entry name" value="Flavin_Reduct"/>
    <property type="match status" value="1"/>
</dbReference>
<evidence type="ECO:0000259" key="4">
    <source>
        <dbReference type="SMART" id="SM00903"/>
    </source>
</evidence>
<sequence>MKPNIFFSKLPMPVCAITSKVGQEVNSMTVAWSMPVSANPPLFAFAIKKIRHTWKFLESSKQFTVTFFDQENVQKAHGIGRISGREGNKLQALNVSLKQSDEIESPYIEDGYFAMECKVKSIYTEGDHELVVGKVLKVHEINNNKPLLYLSNDEYGVIDENIKKIDTKSLVNFIRNKISEGENNG</sequence>
<dbReference type="Pfam" id="PF01613">
    <property type="entry name" value="Flavin_Reduct"/>
    <property type="match status" value="1"/>
</dbReference>
<dbReference type="Proteomes" id="UP000199322">
    <property type="component" value="Unassembled WGS sequence"/>
</dbReference>
<evidence type="ECO:0000313" key="6">
    <source>
        <dbReference type="EMBL" id="TGG88957.1"/>
    </source>
</evidence>
<dbReference type="SUPFAM" id="SSF50475">
    <property type="entry name" value="FMN-binding split barrel"/>
    <property type="match status" value="1"/>
</dbReference>
<comment type="similarity">
    <text evidence="3">Belongs to the flavoredoxin family.</text>
</comment>
<gene>
    <name evidence="6" type="ORF">E4650_01810</name>
    <name evidence="5" type="ORF">SAMN04488588_0101</name>
</gene>
<protein>
    <submittedName>
        <fullName evidence="5 6">Flavin reductase</fullName>
    </submittedName>
</protein>
<dbReference type="GO" id="GO:0010181">
    <property type="term" value="F:FMN binding"/>
    <property type="evidence" value="ECO:0007669"/>
    <property type="project" value="InterPro"/>
</dbReference>
<reference evidence="5 7" key="1">
    <citation type="submission" date="2016-10" db="EMBL/GenBank/DDBJ databases">
        <authorList>
            <person name="de Groot N.N."/>
        </authorList>
    </citation>
    <scope>NUCLEOTIDE SEQUENCE [LARGE SCALE GENOMIC DNA]</scope>
    <source>
        <strain evidence="5 7">WG14</strain>
    </source>
</reference>